<dbReference type="SUPFAM" id="SSF53448">
    <property type="entry name" value="Nucleotide-diphospho-sugar transferases"/>
    <property type="match status" value="1"/>
</dbReference>
<dbReference type="HAMAP" id="MF_02114">
    <property type="entry name" value="CofC"/>
    <property type="match status" value="1"/>
</dbReference>
<evidence type="ECO:0000256" key="3">
    <source>
        <dbReference type="ARBA" id="ARBA00022741"/>
    </source>
</evidence>
<feature type="binding site" evidence="5">
    <location>
        <position position="159"/>
    </location>
    <ligand>
        <name>phosphoenolpyruvate</name>
        <dbReference type="ChEBI" id="CHEBI:58702"/>
    </ligand>
</feature>
<dbReference type="NCBIfam" id="TIGR03552">
    <property type="entry name" value="F420_cofC"/>
    <property type="match status" value="1"/>
</dbReference>
<keyword evidence="7" id="KW-1185">Reference proteome</keyword>
<sequence length="219" mass="21700">MTEPTWTVVVPLKRLSAAKSRLRGALPGVPHEPLALALALDTVSAALASPPVREVLVVTDDIVAGRALRALGARVTPDPPAGGLNPAFSRGASLVDGGVVALTADLPALRPAELTAALRAAAAGPPRVRRFAADAPGTGTVLLLAPAGVPLDPRFGGPSAAAHAASGALALADVGPTVRRDVDTRADLLAAAALGLGRYTAELFAPAAAALVAADPDTA</sequence>
<dbReference type="GO" id="GO:0043814">
    <property type="term" value="F:phospholactate guanylyltransferase activity"/>
    <property type="evidence" value="ECO:0007669"/>
    <property type="project" value="InterPro"/>
</dbReference>
<dbReference type="Proteomes" id="UP000277671">
    <property type="component" value="Unassembled WGS sequence"/>
</dbReference>
<dbReference type="GO" id="GO:0005525">
    <property type="term" value="F:GTP binding"/>
    <property type="evidence" value="ECO:0007669"/>
    <property type="project" value="UniProtKB-KW"/>
</dbReference>
<protein>
    <recommendedName>
        <fullName evidence="5">Phosphoenolpyruvate guanylyltransferase</fullName>
        <shortName evidence="5">PEP guanylyltransferase</shortName>
        <ecNumber evidence="5">2.7.7.105</ecNumber>
    </recommendedName>
</protein>
<evidence type="ECO:0000256" key="2">
    <source>
        <dbReference type="ARBA" id="ARBA00022695"/>
    </source>
</evidence>
<gene>
    <name evidence="5" type="primary">fbiD</name>
    <name evidence="6" type="ORF">BDK92_5065</name>
</gene>
<feature type="binding site" evidence="5">
    <location>
        <position position="156"/>
    </location>
    <ligand>
        <name>phosphoenolpyruvate</name>
        <dbReference type="ChEBI" id="CHEBI:58702"/>
    </ligand>
</feature>
<evidence type="ECO:0000256" key="4">
    <source>
        <dbReference type="ARBA" id="ARBA00023134"/>
    </source>
</evidence>
<evidence type="ECO:0000313" key="6">
    <source>
        <dbReference type="EMBL" id="RKR90684.1"/>
    </source>
</evidence>
<comment type="function">
    <text evidence="5">Guanylyltransferase that catalyzes the activation of phosphoenolpyruvate (PEP) as enolpyruvoyl-2-diphospho-5'-guanosine, via the condensation of PEP with GTP. It is involved in the biosynthesis of coenzyme F420, a hydride carrier cofactor.</text>
</comment>
<feature type="binding site" evidence="5">
    <location>
        <position position="140"/>
    </location>
    <ligand>
        <name>phosphoenolpyruvate</name>
        <dbReference type="ChEBI" id="CHEBI:58702"/>
    </ligand>
</feature>
<dbReference type="InterPro" id="IPR002835">
    <property type="entry name" value="CofC"/>
</dbReference>
<keyword evidence="2 5" id="KW-0548">Nucleotidyltransferase</keyword>
<dbReference type="Pfam" id="PF01983">
    <property type="entry name" value="CofC"/>
    <property type="match status" value="1"/>
</dbReference>
<dbReference type="PANTHER" id="PTHR40392">
    <property type="entry name" value="2-PHOSPHO-L-LACTATE GUANYLYLTRANSFERASE"/>
    <property type="match status" value="1"/>
</dbReference>
<comment type="catalytic activity">
    <reaction evidence="5">
        <text>phosphoenolpyruvate + GTP + H(+) = enolpyruvoyl-2-diphospho-5'-guanosine + diphosphate</text>
        <dbReference type="Rhea" id="RHEA:30519"/>
        <dbReference type="ChEBI" id="CHEBI:15378"/>
        <dbReference type="ChEBI" id="CHEBI:33019"/>
        <dbReference type="ChEBI" id="CHEBI:37565"/>
        <dbReference type="ChEBI" id="CHEBI:58702"/>
        <dbReference type="ChEBI" id="CHEBI:143701"/>
        <dbReference type="EC" id="2.7.7.105"/>
    </reaction>
</comment>
<dbReference type="EMBL" id="RBKT01000001">
    <property type="protein sequence ID" value="RKR90684.1"/>
    <property type="molecule type" value="Genomic_DNA"/>
</dbReference>
<keyword evidence="1 5" id="KW-0808">Transferase</keyword>
<keyword evidence="3 5" id="KW-0547">Nucleotide-binding</keyword>
<dbReference type="AlphaFoldDB" id="A0A495JQN7"/>
<proteinExistence type="inferred from homology"/>
<reference evidence="6 7" key="1">
    <citation type="submission" date="2018-10" db="EMBL/GenBank/DDBJ databases">
        <title>Sequencing the genomes of 1000 actinobacteria strains.</title>
        <authorList>
            <person name="Klenk H.-P."/>
        </authorList>
    </citation>
    <scope>NUCLEOTIDE SEQUENCE [LARGE SCALE GENOMIC DNA]</scope>
    <source>
        <strain evidence="6 7">DSM 45175</strain>
    </source>
</reference>
<dbReference type="Gene3D" id="3.90.550.10">
    <property type="entry name" value="Spore Coat Polysaccharide Biosynthesis Protein SpsA, Chain A"/>
    <property type="match status" value="1"/>
</dbReference>
<comment type="similarity">
    <text evidence="5">Belongs to the CofC family.</text>
</comment>
<organism evidence="6 7">
    <name type="scientific">Micromonospora pisi</name>
    <dbReference type="NCBI Taxonomy" id="589240"/>
    <lineage>
        <taxon>Bacteria</taxon>
        <taxon>Bacillati</taxon>
        <taxon>Actinomycetota</taxon>
        <taxon>Actinomycetes</taxon>
        <taxon>Micromonosporales</taxon>
        <taxon>Micromonosporaceae</taxon>
        <taxon>Micromonospora</taxon>
    </lineage>
</organism>
<dbReference type="GO" id="GO:0052645">
    <property type="term" value="P:F420-0 metabolic process"/>
    <property type="evidence" value="ECO:0007669"/>
    <property type="project" value="UniProtKB-UniRule"/>
</dbReference>
<comment type="pathway">
    <text evidence="5">Cofactor biosynthesis; coenzyme F420 biosynthesis.</text>
</comment>
<evidence type="ECO:0000256" key="1">
    <source>
        <dbReference type="ARBA" id="ARBA00022679"/>
    </source>
</evidence>
<name>A0A495JQN7_9ACTN</name>
<dbReference type="PANTHER" id="PTHR40392:SF1">
    <property type="entry name" value="2-PHOSPHO-L-LACTATE GUANYLYLTRANSFERASE"/>
    <property type="match status" value="1"/>
</dbReference>
<dbReference type="EC" id="2.7.7.105" evidence="5"/>
<comment type="caution">
    <text evidence="6">The sequence shown here is derived from an EMBL/GenBank/DDBJ whole genome shotgun (WGS) entry which is preliminary data.</text>
</comment>
<dbReference type="InterPro" id="IPR029044">
    <property type="entry name" value="Nucleotide-diphossugar_trans"/>
</dbReference>
<evidence type="ECO:0000313" key="7">
    <source>
        <dbReference type="Proteomes" id="UP000277671"/>
    </source>
</evidence>
<dbReference type="UniPathway" id="UPA00071"/>
<accession>A0A495JQN7</accession>
<dbReference type="RefSeq" id="WP_246017235.1">
    <property type="nucleotide sequence ID" value="NZ_RBKT01000001.1"/>
</dbReference>
<evidence type="ECO:0000256" key="5">
    <source>
        <dbReference type="HAMAP-Rule" id="MF_02114"/>
    </source>
</evidence>
<keyword evidence="4 5" id="KW-0342">GTP-binding</keyword>